<protein>
    <submittedName>
        <fullName evidence="1">12875_t:CDS:1</fullName>
    </submittedName>
</protein>
<accession>A0ACA9Q8P3</accession>
<dbReference type="EMBL" id="CAJVQC010028687">
    <property type="protein sequence ID" value="CAG8740360.1"/>
    <property type="molecule type" value="Genomic_DNA"/>
</dbReference>
<keyword evidence="2" id="KW-1185">Reference proteome</keyword>
<reference evidence="1" key="1">
    <citation type="submission" date="2021-06" db="EMBL/GenBank/DDBJ databases">
        <authorList>
            <person name="Kallberg Y."/>
            <person name="Tangrot J."/>
            <person name="Rosling A."/>
        </authorList>
    </citation>
    <scope>NUCLEOTIDE SEQUENCE</scope>
    <source>
        <strain evidence="1">MA461A</strain>
    </source>
</reference>
<organism evidence="1 2">
    <name type="scientific">Racocetra persica</name>
    <dbReference type="NCBI Taxonomy" id="160502"/>
    <lineage>
        <taxon>Eukaryota</taxon>
        <taxon>Fungi</taxon>
        <taxon>Fungi incertae sedis</taxon>
        <taxon>Mucoromycota</taxon>
        <taxon>Glomeromycotina</taxon>
        <taxon>Glomeromycetes</taxon>
        <taxon>Diversisporales</taxon>
        <taxon>Gigasporaceae</taxon>
        <taxon>Racocetra</taxon>
    </lineage>
</organism>
<name>A0ACA9Q8P3_9GLOM</name>
<sequence length="328" mass="37883">ANTQYRIKSIRLEDARQINFINYEWNTKILEYSQYNLNVGRGQEISYDLSKIGAELMQNLILNKTYLERTEPGGLMLEPFSYCMEMFQSSTSILYDIKQKIKQEQIPQDKLVLLLAGGISQNHYSEFSSGTRIEEVVLSGNESELLSSLELLLCFIKRTADIDANMTLKSYIQQLVKLSVLTENKVLEKVLNTGLQLKHAIALYELVEDKVADIVVESIPIKYKIRLTEEIENEIIAACSFEKKDFKLNSNLIPAEAFMRALKRFIFRQLLAESIREDHPLSVYLIETTTICCWPDNINEDLISNLFPMSLLIKHTYAAYHFIKKKIE</sequence>
<proteinExistence type="predicted"/>
<gene>
    <name evidence="1" type="ORF">RPERSI_LOCUS13088</name>
</gene>
<feature type="non-terminal residue" evidence="1">
    <location>
        <position position="1"/>
    </location>
</feature>
<evidence type="ECO:0000313" key="1">
    <source>
        <dbReference type="EMBL" id="CAG8740360.1"/>
    </source>
</evidence>
<comment type="caution">
    <text evidence="1">The sequence shown here is derived from an EMBL/GenBank/DDBJ whole genome shotgun (WGS) entry which is preliminary data.</text>
</comment>
<dbReference type="Proteomes" id="UP000789920">
    <property type="component" value="Unassembled WGS sequence"/>
</dbReference>
<evidence type="ECO:0000313" key="2">
    <source>
        <dbReference type="Proteomes" id="UP000789920"/>
    </source>
</evidence>